<dbReference type="SUPFAM" id="SSF158997">
    <property type="entry name" value="Trm112p-like"/>
    <property type="match status" value="1"/>
</dbReference>
<gene>
    <name evidence="1" type="ORF">HHK36_031178</name>
</gene>
<dbReference type="Gene3D" id="2.20.25.10">
    <property type="match status" value="1"/>
</dbReference>
<dbReference type="OrthoDB" id="1884515at2759"/>
<protein>
    <submittedName>
        <fullName evidence="1">Uncharacterized protein</fullName>
    </submittedName>
</protein>
<organism evidence="1 2">
    <name type="scientific">Tetracentron sinense</name>
    <name type="common">Spur-leaf</name>
    <dbReference type="NCBI Taxonomy" id="13715"/>
    <lineage>
        <taxon>Eukaryota</taxon>
        <taxon>Viridiplantae</taxon>
        <taxon>Streptophyta</taxon>
        <taxon>Embryophyta</taxon>
        <taxon>Tracheophyta</taxon>
        <taxon>Spermatophyta</taxon>
        <taxon>Magnoliopsida</taxon>
        <taxon>Trochodendrales</taxon>
        <taxon>Trochodendraceae</taxon>
        <taxon>Tetracentron</taxon>
    </lineage>
</organism>
<dbReference type="AlphaFoldDB" id="A0A834YAH2"/>
<accession>A0A834YAH2</accession>
<comment type="caution">
    <text evidence="1">The sequence shown here is derived from an EMBL/GenBank/DDBJ whole genome shotgun (WGS) entry which is preliminary data.</text>
</comment>
<dbReference type="PANTHER" id="PTHR33505:SF4">
    <property type="entry name" value="PROTEIN PREY, MITOCHONDRIAL"/>
    <property type="match status" value="1"/>
</dbReference>
<keyword evidence="2" id="KW-1185">Reference proteome</keyword>
<dbReference type="PANTHER" id="PTHR33505">
    <property type="entry name" value="ZGC:162634"/>
    <property type="match status" value="1"/>
</dbReference>
<name>A0A834YAH2_TETSI</name>
<proteinExistence type="predicted"/>
<dbReference type="EMBL" id="JABCRI010000024">
    <property type="protein sequence ID" value="KAF8377793.1"/>
    <property type="molecule type" value="Genomic_DNA"/>
</dbReference>
<reference evidence="1 2" key="1">
    <citation type="submission" date="2020-04" db="EMBL/GenBank/DDBJ databases">
        <title>Plant Genome Project.</title>
        <authorList>
            <person name="Zhang R.-G."/>
        </authorList>
    </citation>
    <scope>NUCLEOTIDE SEQUENCE [LARGE SCALE GENOMIC DNA]</scope>
    <source>
        <strain evidence="1">YNK0</strain>
        <tissue evidence="1">Leaf</tissue>
    </source>
</reference>
<evidence type="ECO:0000313" key="1">
    <source>
        <dbReference type="EMBL" id="KAF8377793.1"/>
    </source>
</evidence>
<sequence length="92" mass="9987">MPGLASARLSRRVCEESNSLISDAIGVSYPIVDGIPQLVPKDGKLLETDDTLKPGSVGDSSVVNNELRRMSLKDLFQIVGRLFEVFGILVEI</sequence>
<evidence type="ECO:0000313" key="2">
    <source>
        <dbReference type="Proteomes" id="UP000655225"/>
    </source>
</evidence>
<dbReference type="Proteomes" id="UP000655225">
    <property type="component" value="Unassembled WGS sequence"/>
</dbReference>